<feature type="domain" description="DUF1736" evidence="15">
    <location>
        <begin position="243"/>
        <end position="313"/>
    </location>
</feature>
<dbReference type="EC" id="2.4.1.109" evidence="5"/>
<evidence type="ECO:0000256" key="14">
    <source>
        <dbReference type="SAM" id="Phobius"/>
    </source>
</evidence>
<name>A0AAV7KG50_9METZ</name>
<evidence type="ECO:0000313" key="16">
    <source>
        <dbReference type="EMBL" id="KAI6660292.1"/>
    </source>
</evidence>
<comment type="subcellular location">
    <subcellularLocation>
        <location evidence="2">Endoplasmic reticulum</location>
    </subcellularLocation>
    <subcellularLocation>
        <location evidence="1">Membrane</location>
        <topology evidence="1">Multi-pass membrane protein</topology>
    </subcellularLocation>
</comment>
<dbReference type="PANTHER" id="PTHR44227">
    <property type="match status" value="1"/>
</dbReference>
<sequence>MNRILGIAGILACAIISNYPSLYGGFVFDDTEAILTNSDVTGNGSMAGVFSHDFWGEDIRSKSSHKSYRPITVLMFRLDSYWSGEELNPAVFHIHNVILYVVVCLLYRSVVERLSGSSDTADWSAVLFASHPIHTESVSGIVGRAEMTSSIFYLLGIATWMNSLWGGVNGTIWLLGTGMLGGLAMLSKEQGITVLGVCMLWELLLIINGQYKCNLWWVMCRSVIYFVSILTLGYLRWILMEGNIPTFQEVDNPASFASDWLTRILTYNYIWALNTYLLALPFWLCFDWSMGCIPLIDTLLDGRNVISLLMWLLISILVYRSVKNMELSCGIVAITIPFLPATNLLFRVGFVVAERTLFVPSMGSCYLVARGLETYICRSFSRSMDWISQEDLYRSGIKVCPLNAKIHYNIAKVISSYQVEEAELRYREAIRLYPDYEHALNNLGNLLKERGNLLEAHQLLVRAVEVAPKFAAAWMNRGTVETDLKLFSQSEQSILTAIKHRNNYPDAYYNLGNLYLAQEMGEMAQAAYRKSINLKIDHISSWINLCLSLQNENSQETERTMDEAITLFPNEQQFIYSKANYLGKIGKYSEAEYLYKQLIQLSPDVASYHGNLGVLYHLWGKLDQSADCYMTSLSLQDDVTMGQNYNKLLKKLSRTP</sequence>
<keyword evidence="9 13" id="KW-0802">TPR repeat</keyword>
<evidence type="ECO:0000256" key="13">
    <source>
        <dbReference type="PROSITE-ProRule" id="PRU00339"/>
    </source>
</evidence>
<feature type="transmembrane region" description="Helical" evidence="14">
    <location>
        <begin position="151"/>
        <end position="172"/>
    </location>
</feature>
<gene>
    <name evidence="16" type="ORF">LOD99_13880</name>
</gene>
<dbReference type="SMART" id="SM00028">
    <property type="entry name" value="TPR"/>
    <property type="match status" value="6"/>
</dbReference>
<keyword evidence="10" id="KW-0256">Endoplasmic reticulum</keyword>
<dbReference type="SUPFAM" id="SSF48452">
    <property type="entry name" value="TPR-like"/>
    <property type="match status" value="1"/>
</dbReference>
<dbReference type="Gene3D" id="1.25.40.10">
    <property type="entry name" value="Tetratricopeptide repeat domain"/>
    <property type="match status" value="1"/>
</dbReference>
<feature type="transmembrane region" description="Helical" evidence="14">
    <location>
        <begin position="223"/>
        <end position="240"/>
    </location>
</feature>
<feature type="transmembrane region" description="Helical" evidence="14">
    <location>
        <begin position="90"/>
        <end position="107"/>
    </location>
</feature>
<feature type="transmembrane region" description="Helical" evidence="14">
    <location>
        <begin position="305"/>
        <end position="322"/>
    </location>
</feature>
<dbReference type="GO" id="GO:0004169">
    <property type="term" value="F:dolichyl-phosphate-mannose-protein mannosyltransferase activity"/>
    <property type="evidence" value="ECO:0007669"/>
    <property type="project" value="UniProtKB-EC"/>
</dbReference>
<keyword evidence="17" id="KW-1185">Reference proteome</keyword>
<dbReference type="GO" id="GO:0016020">
    <property type="term" value="C:membrane"/>
    <property type="evidence" value="ECO:0007669"/>
    <property type="project" value="UniProtKB-SubCell"/>
</dbReference>
<evidence type="ECO:0000256" key="5">
    <source>
        <dbReference type="ARBA" id="ARBA00012839"/>
    </source>
</evidence>
<feature type="transmembrane region" description="Helical" evidence="14">
    <location>
        <begin position="192"/>
        <end position="211"/>
    </location>
</feature>
<keyword evidence="7 14" id="KW-0812">Transmembrane</keyword>
<evidence type="ECO:0000256" key="4">
    <source>
        <dbReference type="ARBA" id="ARBA00007882"/>
    </source>
</evidence>
<evidence type="ECO:0000256" key="8">
    <source>
        <dbReference type="ARBA" id="ARBA00022737"/>
    </source>
</evidence>
<dbReference type="InterPro" id="IPR019734">
    <property type="entry name" value="TPR_rpt"/>
</dbReference>
<evidence type="ECO:0000256" key="1">
    <source>
        <dbReference type="ARBA" id="ARBA00004141"/>
    </source>
</evidence>
<evidence type="ECO:0000256" key="12">
    <source>
        <dbReference type="ARBA" id="ARBA00023136"/>
    </source>
</evidence>
<evidence type="ECO:0000256" key="10">
    <source>
        <dbReference type="ARBA" id="ARBA00022824"/>
    </source>
</evidence>
<comment type="caution">
    <text evidence="16">The sequence shown here is derived from an EMBL/GenBank/DDBJ whole genome shotgun (WGS) entry which is preliminary data.</text>
</comment>
<keyword evidence="8" id="KW-0677">Repeat</keyword>
<accession>A0AAV7KG50</accession>
<evidence type="ECO:0000256" key="2">
    <source>
        <dbReference type="ARBA" id="ARBA00004240"/>
    </source>
</evidence>
<evidence type="ECO:0000256" key="9">
    <source>
        <dbReference type="ARBA" id="ARBA00022803"/>
    </source>
</evidence>
<dbReference type="GO" id="GO:0030968">
    <property type="term" value="P:endoplasmic reticulum unfolded protein response"/>
    <property type="evidence" value="ECO:0007669"/>
    <property type="project" value="TreeGrafter"/>
</dbReference>
<dbReference type="EMBL" id="JAKMXF010000033">
    <property type="protein sequence ID" value="KAI6660292.1"/>
    <property type="molecule type" value="Genomic_DNA"/>
</dbReference>
<keyword evidence="11 14" id="KW-1133">Transmembrane helix</keyword>
<evidence type="ECO:0000256" key="7">
    <source>
        <dbReference type="ARBA" id="ARBA00022692"/>
    </source>
</evidence>
<comment type="pathway">
    <text evidence="3">Protein modification; protein glycosylation.</text>
</comment>
<dbReference type="PANTHER" id="PTHR44227:SF3">
    <property type="entry name" value="PROTEIN O-MANNOSYL-TRANSFERASE TMTC4"/>
    <property type="match status" value="1"/>
</dbReference>
<organism evidence="16 17">
    <name type="scientific">Oopsacas minuta</name>
    <dbReference type="NCBI Taxonomy" id="111878"/>
    <lineage>
        <taxon>Eukaryota</taxon>
        <taxon>Metazoa</taxon>
        <taxon>Porifera</taxon>
        <taxon>Hexactinellida</taxon>
        <taxon>Hexasterophora</taxon>
        <taxon>Lyssacinosida</taxon>
        <taxon>Leucopsacidae</taxon>
        <taxon>Oopsacas</taxon>
    </lineage>
</organism>
<reference evidence="16 17" key="1">
    <citation type="journal article" date="2023" name="BMC Biol.">
        <title>The compact genome of the sponge Oopsacas minuta (Hexactinellida) is lacking key metazoan core genes.</title>
        <authorList>
            <person name="Santini S."/>
            <person name="Schenkelaars Q."/>
            <person name="Jourda C."/>
            <person name="Duchesne M."/>
            <person name="Belahbib H."/>
            <person name="Rocher C."/>
            <person name="Selva M."/>
            <person name="Riesgo A."/>
            <person name="Vervoort M."/>
            <person name="Leys S.P."/>
            <person name="Kodjabachian L."/>
            <person name="Le Bivic A."/>
            <person name="Borchiellini C."/>
            <person name="Claverie J.M."/>
            <person name="Renard E."/>
        </authorList>
    </citation>
    <scope>NUCLEOTIDE SEQUENCE [LARGE SCALE GENOMIC DNA]</scope>
    <source>
        <strain evidence="16">SPO-2</strain>
    </source>
</reference>
<feature type="transmembrane region" description="Helical" evidence="14">
    <location>
        <begin position="260"/>
        <end position="284"/>
    </location>
</feature>
<dbReference type="Pfam" id="PF13431">
    <property type="entry name" value="TPR_17"/>
    <property type="match status" value="1"/>
</dbReference>
<protein>
    <recommendedName>
        <fullName evidence="5">dolichyl-phosphate-mannose--protein mannosyltransferase</fullName>
        <ecNumber evidence="5">2.4.1.109</ecNumber>
    </recommendedName>
</protein>
<keyword evidence="6" id="KW-0808">Transferase</keyword>
<dbReference type="AlphaFoldDB" id="A0AAV7KG50"/>
<dbReference type="InterPro" id="IPR011990">
    <property type="entry name" value="TPR-like_helical_dom_sf"/>
</dbReference>
<dbReference type="Proteomes" id="UP001165289">
    <property type="component" value="Unassembled WGS sequence"/>
</dbReference>
<dbReference type="Pfam" id="PF13181">
    <property type="entry name" value="TPR_8"/>
    <property type="match status" value="2"/>
</dbReference>
<feature type="repeat" description="TPR" evidence="13">
    <location>
        <begin position="437"/>
        <end position="470"/>
    </location>
</feature>
<feature type="repeat" description="TPR" evidence="13">
    <location>
        <begin position="505"/>
        <end position="538"/>
    </location>
</feature>
<dbReference type="Pfam" id="PF08409">
    <property type="entry name" value="TMTC_DUF1736"/>
    <property type="match status" value="1"/>
</dbReference>
<dbReference type="GO" id="GO:0005783">
    <property type="term" value="C:endoplasmic reticulum"/>
    <property type="evidence" value="ECO:0007669"/>
    <property type="project" value="UniProtKB-SubCell"/>
</dbReference>
<evidence type="ECO:0000313" key="17">
    <source>
        <dbReference type="Proteomes" id="UP001165289"/>
    </source>
</evidence>
<evidence type="ECO:0000259" key="15">
    <source>
        <dbReference type="Pfam" id="PF08409"/>
    </source>
</evidence>
<dbReference type="InterPro" id="IPR013618">
    <property type="entry name" value="TMTC_DUF1736"/>
</dbReference>
<comment type="similarity">
    <text evidence="4">Belongs to the TMTC family.</text>
</comment>
<dbReference type="PROSITE" id="PS50005">
    <property type="entry name" value="TPR"/>
    <property type="match status" value="2"/>
</dbReference>
<proteinExistence type="inferred from homology"/>
<dbReference type="InterPro" id="IPR052346">
    <property type="entry name" value="O-mannosyl-transferase_TMTC"/>
</dbReference>
<evidence type="ECO:0000256" key="6">
    <source>
        <dbReference type="ARBA" id="ARBA00022679"/>
    </source>
</evidence>
<evidence type="ECO:0000256" key="11">
    <source>
        <dbReference type="ARBA" id="ARBA00022989"/>
    </source>
</evidence>
<evidence type="ECO:0000256" key="3">
    <source>
        <dbReference type="ARBA" id="ARBA00004922"/>
    </source>
</evidence>
<keyword evidence="12 14" id="KW-0472">Membrane</keyword>